<organism evidence="2 3">
    <name type="scientific">Halobacillus naozhouensis</name>
    <dbReference type="NCBI Taxonomy" id="554880"/>
    <lineage>
        <taxon>Bacteria</taxon>
        <taxon>Bacillati</taxon>
        <taxon>Bacillota</taxon>
        <taxon>Bacilli</taxon>
        <taxon>Bacillales</taxon>
        <taxon>Bacillaceae</taxon>
        <taxon>Halobacillus</taxon>
    </lineage>
</organism>
<evidence type="ECO:0000256" key="1">
    <source>
        <dbReference type="SAM" id="Phobius"/>
    </source>
</evidence>
<keyword evidence="1" id="KW-0812">Transmembrane</keyword>
<keyword evidence="1" id="KW-1133">Transmembrane helix</keyword>
<dbReference type="Proteomes" id="UP001221597">
    <property type="component" value="Chromosome"/>
</dbReference>
<dbReference type="EMBL" id="CP121671">
    <property type="protein sequence ID" value="WFT73129.1"/>
    <property type="molecule type" value="Genomic_DNA"/>
</dbReference>
<dbReference type="RefSeq" id="WP_283075154.1">
    <property type="nucleotide sequence ID" value="NZ_CP121671.1"/>
</dbReference>
<evidence type="ECO:0000313" key="2">
    <source>
        <dbReference type="EMBL" id="WFT73129.1"/>
    </source>
</evidence>
<reference evidence="2 3" key="1">
    <citation type="submission" date="2023-04" db="EMBL/GenBank/DDBJ databases">
        <title>Genome sequence of Halobacillus naozhouensis KACC 21980.</title>
        <authorList>
            <person name="Kim S."/>
            <person name="Heo J."/>
            <person name="Kwon S.-W."/>
        </authorList>
    </citation>
    <scope>NUCLEOTIDE SEQUENCE [LARGE SCALE GENOMIC DNA]</scope>
    <source>
        <strain evidence="2 3">KCTC 13234</strain>
    </source>
</reference>
<keyword evidence="1" id="KW-0472">Membrane</keyword>
<keyword evidence="3" id="KW-1185">Reference proteome</keyword>
<protein>
    <submittedName>
        <fullName evidence="2">Uncharacterized protein</fullName>
    </submittedName>
</protein>
<feature type="transmembrane region" description="Helical" evidence="1">
    <location>
        <begin position="52"/>
        <end position="71"/>
    </location>
</feature>
<sequence length="100" mass="11721">MNEHQALACKLAEQEDSQNALEKEDVNVLELPPRYLVHTKQGPTRKQKHSKLWMRCLVLIFFIMVFAIVTYEYFGGEGLFHIEGADIPIYHKEIQIERHP</sequence>
<name>A0ABY8IV19_9BACI</name>
<evidence type="ECO:0000313" key="3">
    <source>
        <dbReference type="Proteomes" id="UP001221597"/>
    </source>
</evidence>
<gene>
    <name evidence="2" type="ORF">P9989_11995</name>
</gene>
<proteinExistence type="predicted"/>
<accession>A0ABY8IV19</accession>